<dbReference type="KEGG" id="cter:A606_10230"/>
<feature type="transmembrane region" description="Helical" evidence="1">
    <location>
        <begin position="39"/>
        <end position="60"/>
    </location>
</feature>
<dbReference type="OrthoDB" id="4422894at2"/>
<dbReference type="PATRIC" id="fig|1200352.3.peg.2086"/>
<dbReference type="STRING" id="1200352.A606_10230"/>
<keyword evidence="1" id="KW-0812">Transmembrane</keyword>
<name>S4XIV2_9CORY</name>
<evidence type="ECO:0000313" key="3">
    <source>
        <dbReference type="Proteomes" id="UP000014809"/>
    </source>
</evidence>
<dbReference type="eggNOG" id="ENOG5031I0N">
    <property type="taxonomic scope" value="Bacteria"/>
</dbReference>
<feature type="transmembrane region" description="Helical" evidence="1">
    <location>
        <begin position="75"/>
        <end position="97"/>
    </location>
</feature>
<reference evidence="2 3" key="1">
    <citation type="submission" date="2012-06" db="EMBL/GenBank/DDBJ databases">
        <title>Complete genome sequence of Corynebacterium terpenotabidum Y-11 (=DSM 44721).</title>
        <authorList>
            <person name="Ruckert C."/>
            <person name="Albersmeier A."/>
            <person name="Al-Dilaimi A."/>
            <person name="Szczepanowski R."/>
            <person name="Kalinowski J."/>
        </authorList>
    </citation>
    <scope>NUCLEOTIDE SEQUENCE [LARGE SCALE GENOMIC DNA]</scope>
    <source>
        <strain evidence="2 3">Y-11</strain>
    </source>
</reference>
<accession>S4XIV2</accession>
<dbReference type="EMBL" id="CP003696">
    <property type="protein sequence ID" value="AGP31685.1"/>
    <property type="molecule type" value="Genomic_DNA"/>
</dbReference>
<keyword evidence="3" id="KW-1185">Reference proteome</keyword>
<evidence type="ECO:0000256" key="1">
    <source>
        <dbReference type="SAM" id="Phobius"/>
    </source>
</evidence>
<proteinExistence type="predicted"/>
<sequence length="113" mass="11934">MSAHGALEVKTPGELDYLDGFVPSTFDAPHSSLQRSATWIGMGLILVSLAGFGTFVYGFAAGSDTTSPMADEGYLIGWIGLAAALLAFILGGVCVRIGRRNYRAYTKATGRIQ</sequence>
<dbReference type="Proteomes" id="UP000014809">
    <property type="component" value="Chromosome"/>
</dbReference>
<dbReference type="HOGENOM" id="CLU_157817_0_0_11"/>
<dbReference type="AlphaFoldDB" id="S4XIV2"/>
<organism evidence="2 3">
    <name type="scientific">Corynebacterium terpenotabidum Y-11</name>
    <dbReference type="NCBI Taxonomy" id="1200352"/>
    <lineage>
        <taxon>Bacteria</taxon>
        <taxon>Bacillati</taxon>
        <taxon>Actinomycetota</taxon>
        <taxon>Actinomycetes</taxon>
        <taxon>Mycobacteriales</taxon>
        <taxon>Corynebacteriaceae</taxon>
        <taxon>Corynebacterium</taxon>
    </lineage>
</organism>
<keyword evidence="1" id="KW-0472">Membrane</keyword>
<dbReference type="RefSeq" id="WP_020442035.1">
    <property type="nucleotide sequence ID" value="NC_021663.1"/>
</dbReference>
<protein>
    <submittedName>
        <fullName evidence="2">Uncharacterized protein</fullName>
    </submittedName>
</protein>
<keyword evidence="1" id="KW-1133">Transmembrane helix</keyword>
<gene>
    <name evidence="2" type="ORF">A606_10230</name>
</gene>
<evidence type="ECO:0000313" key="2">
    <source>
        <dbReference type="EMBL" id="AGP31685.1"/>
    </source>
</evidence>